<evidence type="ECO:0000259" key="15">
    <source>
        <dbReference type="PROSITE" id="PS51371"/>
    </source>
</evidence>
<dbReference type="PANTHER" id="PTHR11689">
    <property type="entry name" value="CHLORIDE CHANNEL PROTEIN CLC FAMILY MEMBER"/>
    <property type="match status" value="1"/>
</dbReference>
<evidence type="ECO:0000256" key="6">
    <source>
        <dbReference type="ARBA" id="ARBA00022882"/>
    </source>
</evidence>
<dbReference type="Pfam" id="PF00654">
    <property type="entry name" value="Voltage_CLC"/>
    <property type="match status" value="1"/>
</dbReference>
<dbReference type="Proteomes" id="UP001497444">
    <property type="component" value="Chromosome 2"/>
</dbReference>
<evidence type="ECO:0000256" key="2">
    <source>
        <dbReference type="ARBA" id="ARBA00009476"/>
    </source>
</evidence>
<feature type="transmembrane region" description="Helical" evidence="14">
    <location>
        <begin position="391"/>
        <end position="412"/>
    </location>
</feature>
<comment type="similarity">
    <text evidence="2 14">Belongs to the chloride channel (TC 2.A.49) family.</text>
</comment>
<accession>A0ABP0WMY8</accession>
<keyword evidence="7 14" id="KW-1133">Transmembrane helix</keyword>
<gene>
    <name evidence="16" type="ORF">CSSPJE1EN1_LOCUS13672</name>
</gene>
<dbReference type="PRINTS" id="PR00762">
    <property type="entry name" value="CLCHANNEL"/>
</dbReference>
<dbReference type="InterPro" id="IPR000644">
    <property type="entry name" value="CBS_dom"/>
</dbReference>
<keyword evidence="9 13" id="KW-0129">CBS domain</keyword>
<feature type="domain" description="CBS" evidence="15">
    <location>
        <begin position="738"/>
        <end position="799"/>
    </location>
</feature>
<dbReference type="InterPro" id="IPR002251">
    <property type="entry name" value="Cl_channel_pln"/>
</dbReference>
<organism evidence="16 17">
    <name type="scientific">Sphagnum jensenii</name>
    <dbReference type="NCBI Taxonomy" id="128206"/>
    <lineage>
        <taxon>Eukaryota</taxon>
        <taxon>Viridiplantae</taxon>
        <taxon>Streptophyta</taxon>
        <taxon>Embryophyta</taxon>
        <taxon>Bryophyta</taxon>
        <taxon>Sphagnophytina</taxon>
        <taxon>Sphagnopsida</taxon>
        <taxon>Sphagnales</taxon>
        <taxon>Sphagnaceae</taxon>
        <taxon>Sphagnum</taxon>
    </lineage>
</organism>
<feature type="transmembrane region" description="Helical" evidence="14">
    <location>
        <begin position="255"/>
        <end position="279"/>
    </location>
</feature>
<feature type="transmembrane region" description="Helical" evidence="14">
    <location>
        <begin position="93"/>
        <end position="119"/>
    </location>
</feature>
<dbReference type="InterPro" id="IPR014743">
    <property type="entry name" value="Cl-channel_core"/>
</dbReference>
<evidence type="ECO:0000256" key="14">
    <source>
        <dbReference type="RuleBase" id="RU361221"/>
    </source>
</evidence>
<keyword evidence="3 14" id="KW-0813">Transport</keyword>
<dbReference type="Pfam" id="PF00571">
    <property type="entry name" value="CBS"/>
    <property type="match status" value="1"/>
</dbReference>
<feature type="transmembrane region" description="Helical" evidence="14">
    <location>
        <begin position="194"/>
        <end position="211"/>
    </location>
</feature>
<feature type="transmembrane region" description="Helical" evidence="14">
    <location>
        <begin position="535"/>
        <end position="560"/>
    </location>
</feature>
<evidence type="ECO:0000256" key="4">
    <source>
        <dbReference type="ARBA" id="ARBA00022692"/>
    </source>
</evidence>
<feature type="transmembrane region" description="Helical" evidence="14">
    <location>
        <begin position="139"/>
        <end position="164"/>
    </location>
</feature>
<proteinExistence type="inferred from homology"/>
<keyword evidence="10 14" id="KW-0472">Membrane</keyword>
<dbReference type="SUPFAM" id="SSF81340">
    <property type="entry name" value="Clc chloride channel"/>
    <property type="match status" value="1"/>
</dbReference>
<dbReference type="InterPro" id="IPR051280">
    <property type="entry name" value="Cl-channel/antiporter"/>
</dbReference>
<keyword evidence="5" id="KW-0677">Repeat</keyword>
<evidence type="ECO:0000256" key="11">
    <source>
        <dbReference type="ARBA" id="ARBA00023173"/>
    </source>
</evidence>
<keyword evidence="6" id="KW-0407">Ion channel</keyword>
<feature type="transmembrane region" description="Helical" evidence="14">
    <location>
        <begin position="350"/>
        <end position="370"/>
    </location>
</feature>
<dbReference type="CDD" id="cd03685">
    <property type="entry name" value="ClC_6_like"/>
    <property type="match status" value="1"/>
</dbReference>
<protein>
    <recommendedName>
        <fullName evidence="14">Chloride channel protein</fullName>
    </recommendedName>
</protein>
<evidence type="ECO:0000256" key="8">
    <source>
        <dbReference type="ARBA" id="ARBA00023065"/>
    </source>
</evidence>
<keyword evidence="8 14" id="KW-0406">Ion transport</keyword>
<sequence>MDINGDRVEVAEHPPQLDLYQPLLFDKDSEKAASLALDLNEPSAIGEGNHGINHLAMIGGKVSPIESLDYELIENDLFKQDWRSKKPLETLQYVIVKWTFVFLVGLLTGLVAFGINMAVENVAGLKFVYTLNFMTSQRFALAFLVYAGVNSILVVLAALLCVYVGPSAAGSGIPEVKAYLNGVDTPNVFSFQTLIVKILGSIGSVAGGLIVGKEGPLVHVGACIASILGQGGSVRYGMTWKWLRYLKNDRDRRDLVTCGAAAGVAAAFRAPVGGVLFALEEVTSWWRGPLLWRTFFTTAVVAVVLRTGIVWCKQGHCGLSGEGGLIIFDVSGNPPDSGGNPDLNSGLQDLLPVIILGVVGGVLGSLFNQINGTIIMSSKRWLKKKGKCAKIAQAIVVALITSVCSFGLPWLATCQPCPTTIGFPDEPKCPTHGRTPNFKAFHCPANTYNDLAGLFFNTNDDTIRNLFSKGTNGEFAFSSLLIYLVTAYSLALLTYGIAVPSGLFVPAILCGATYGRIMGMAMRIVYGPGSMDEGIYALLGAASFLGGSMRMTVSLCIILLELTNNLSLLPLIMLVLLVSKTVGDGFNDAVYQLHVQIKDIPFLEEHPLSFMQQLTARDAITGPLVWFSGIERVGTILEVLRSTKHNGFPVIDNTFNNGKDERQQPIFCGLVLRSHLLVLLKKKQFIESREWGHNNLPQVHGCLSSAEFAKPGSGKGVKIHDIHLDIGEEEMFLDLHPITNTSPYTVVETMSLAKAYILFRQLGLRHLCVMPKSSEGQPILGLLTRHDFMANYLLNLHPSLKQSNHKKIHAYPSFRSPSQP</sequence>
<evidence type="ECO:0000256" key="1">
    <source>
        <dbReference type="ARBA" id="ARBA00004141"/>
    </source>
</evidence>
<evidence type="ECO:0000256" key="12">
    <source>
        <dbReference type="ARBA" id="ARBA00023214"/>
    </source>
</evidence>
<comment type="subcellular location">
    <subcellularLocation>
        <location evidence="1 14">Membrane</location>
        <topology evidence="1 14">Multi-pass membrane protein</topology>
    </subcellularLocation>
</comment>
<dbReference type="CDD" id="cd04591">
    <property type="entry name" value="CBS_pair_voltage-gated_CLC_euk_bac"/>
    <property type="match status" value="1"/>
</dbReference>
<keyword evidence="4 14" id="KW-0812">Transmembrane</keyword>
<dbReference type="EMBL" id="OZ020097">
    <property type="protein sequence ID" value="CAK9268194.1"/>
    <property type="molecule type" value="Genomic_DNA"/>
</dbReference>
<keyword evidence="12 14" id="KW-0868">Chloride</keyword>
<evidence type="ECO:0000256" key="9">
    <source>
        <dbReference type="ARBA" id="ARBA00023122"/>
    </source>
</evidence>
<dbReference type="PANTHER" id="PTHR11689:SF144">
    <property type="entry name" value="CHLORIDE CHANNEL PROTEIN"/>
    <property type="match status" value="1"/>
</dbReference>
<keyword evidence="6" id="KW-0851">Voltage-gated channel</keyword>
<dbReference type="PROSITE" id="PS51371">
    <property type="entry name" value="CBS"/>
    <property type="match status" value="1"/>
</dbReference>
<evidence type="ECO:0000256" key="7">
    <source>
        <dbReference type="ARBA" id="ARBA00022989"/>
    </source>
</evidence>
<feature type="transmembrane region" description="Helical" evidence="14">
    <location>
        <begin position="481"/>
        <end position="514"/>
    </location>
</feature>
<feature type="transmembrane region" description="Helical" evidence="14">
    <location>
        <begin position="566"/>
        <end position="583"/>
    </location>
</feature>
<dbReference type="SUPFAM" id="SSF54631">
    <property type="entry name" value="CBS-domain pair"/>
    <property type="match status" value="1"/>
</dbReference>
<keyword evidence="11" id="KW-0869">Chloride channel</keyword>
<keyword evidence="17" id="KW-1185">Reference proteome</keyword>
<dbReference type="PRINTS" id="PR01120">
    <property type="entry name" value="CLCHANNELPLT"/>
</dbReference>
<evidence type="ECO:0000256" key="5">
    <source>
        <dbReference type="ARBA" id="ARBA00022737"/>
    </source>
</evidence>
<evidence type="ECO:0000256" key="10">
    <source>
        <dbReference type="ARBA" id="ARBA00023136"/>
    </source>
</evidence>
<evidence type="ECO:0000313" key="16">
    <source>
        <dbReference type="EMBL" id="CAK9268194.1"/>
    </source>
</evidence>
<dbReference type="Gene3D" id="1.10.3080.10">
    <property type="entry name" value="Clc chloride channel"/>
    <property type="match status" value="1"/>
</dbReference>
<evidence type="ECO:0000313" key="17">
    <source>
        <dbReference type="Proteomes" id="UP001497444"/>
    </source>
</evidence>
<evidence type="ECO:0000256" key="13">
    <source>
        <dbReference type="PROSITE-ProRule" id="PRU00703"/>
    </source>
</evidence>
<evidence type="ECO:0000256" key="3">
    <source>
        <dbReference type="ARBA" id="ARBA00022448"/>
    </source>
</evidence>
<dbReference type="InterPro" id="IPR001807">
    <property type="entry name" value="ClC"/>
</dbReference>
<feature type="transmembrane region" description="Helical" evidence="14">
    <location>
        <begin position="217"/>
        <end position="234"/>
    </location>
</feature>
<reference evidence="16 17" key="1">
    <citation type="submission" date="2024-02" db="EMBL/GenBank/DDBJ databases">
        <authorList>
            <consortium name="ELIXIR-Norway"/>
            <consortium name="Elixir Norway"/>
        </authorList>
    </citation>
    <scope>NUCLEOTIDE SEQUENCE [LARGE SCALE GENOMIC DNA]</scope>
</reference>
<name>A0ABP0WMY8_9BRYO</name>
<dbReference type="InterPro" id="IPR046342">
    <property type="entry name" value="CBS_dom_sf"/>
</dbReference>